<dbReference type="Gene3D" id="3.40.50.880">
    <property type="match status" value="1"/>
</dbReference>
<dbReference type="NCBIfam" id="NF009475">
    <property type="entry name" value="PRK12838.1"/>
    <property type="match status" value="1"/>
</dbReference>
<dbReference type="InterPro" id="IPR029062">
    <property type="entry name" value="Class_I_gatase-like"/>
</dbReference>
<dbReference type="Proteomes" id="UP000515928">
    <property type="component" value="Chromosome"/>
</dbReference>
<dbReference type="SMART" id="SM01097">
    <property type="entry name" value="CPSase_sm_chain"/>
    <property type="match status" value="1"/>
</dbReference>
<keyword evidence="3" id="KW-1185">Reference proteome</keyword>
<dbReference type="EMBL" id="CP060715">
    <property type="protein sequence ID" value="QNN60777.1"/>
    <property type="molecule type" value="Genomic_DNA"/>
</dbReference>
<accession>A0A7G9RYV2</accession>
<gene>
    <name evidence="2" type="ORF">H9L01_10505</name>
</gene>
<dbReference type="SUPFAM" id="SSF52317">
    <property type="entry name" value="Class I glutamine amidotransferase-like"/>
    <property type="match status" value="1"/>
</dbReference>
<dbReference type="InterPro" id="IPR002474">
    <property type="entry name" value="CarbamoylP_synth_ssu_N"/>
</dbReference>
<dbReference type="Gene3D" id="3.50.30.20">
    <property type="entry name" value="Carbamoyl-phosphate synthase small subunit, N-terminal domain"/>
    <property type="match status" value="1"/>
</dbReference>
<protein>
    <submittedName>
        <fullName evidence="2">Carbamoyl phosphate synthase small subunit</fullName>
    </submittedName>
</protein>
<dbReference type="RefSeq" id="WP_187533899.1">
    <property type="nucleotide sequence ID" value="NZ_CBCSHU010000021.1"/>
</dbReference>
<dbReference type="InterPro" id="IPR036480">
    <property type="entry name" value="CarbP_synth_ssu_N_sf"/>
</dbReference>
<name>A0A7G9RYV2_9FIRM</name>
<evidence type="ECO:0000259" key="1">
    <source>
        <dbReference type="SMART" id="SM01097"/>
    </source>
</evidence>
<organism evidence="2 3">
    <name type="scientific">Erysipelothrix inopinata</name>
    <dbReference type="NCBI Taxonomy" id="225084"/>
    <lineage>
        <taxon>Bacteria</taxon>
        <taxon>Bacillati</taxon>
        <taxon>Bacillota</taxon>
        <taxon>Erysipelotrichia</taxon>
        <taxon>Erysipelotrichales</taxon>
        <taxon>Erysipelotrichaceae</taxon>
        <taxon>Erysipelothrix</taxon>
    </lineage>
</organism>
<reference evidence="2 3" key="1">
    <citation type="submission" date="2020-08" db="EMBL/GenBank/DDBJ databases">
        <title>Genome sequence of Erysipelothrix inopinata DSM 15511T.</title>
        <authorList>
            <person name="Hyun D.-W."/>
            <person name="Bae J.-W."/>
        </authorList>
    </citation>
    <scope>NUCLEOTIDE SEQUENCE [LARGE SCALE GENOMIC DNA]</scope>
    <source>
        <strain evidence="2 3">DSM 15511</strain>
    </source>
</reference>
<dbReference type="Pfam" id="PF00988">
    <property type="entry name" value="CPSase_sm_chain"/>
    <property type="match status" value="1"/>
</dbReference>
<dbReference type="PROSITE" id="PS51273">
    <property type="entry name" value="GATASE_TYPE_1"/>
    <property type="match status" value="1"/>
</dbReference>
<dbReference type="KEGG" id="eio:H9L01_10505"/>
<dbReference type="Pfam" id="PF00117">
    <property type="entry name" value="GATase"/>
    <property type="match status" value="1"/>
</dbReference>
<sequence>MERYLILEDGTVFIGQAFGYQSVVSGSLKIYTGAQGYQEVMTSPNNEETIVIYAYPSIGNSGINIEDDQSLQGGCSGVIVRQYSMTPSHWRSQKSLEEAMILNKIPGIKDIDTRRLVRYIRQNNIKTAIISDTLESSKSSDEKPSIKHINGTYQVQGKGPRVTILDFGVNQTMIQNLMNHQCHITVLPYTSSIETIDATYPEGILLSNGSLANEVQDNHIEAIKSNFKSIPILGLGLGAHLLLGVLPENRMFDSSQTTAMKPQLVKSLYGGFKVIDEHVMTLEKDLNTDVTLAYKYSYQSIYGYDYEESDPRTESIIQTFIENMKQEKEQH</sequence>
<feature type="domain" description="Carbamoyl-phosphate synthase small subunit N-terminal" evidence="1">
    <location>
        <begin position="1"/>
        <end position="131"/>
    </location>
</feature>
<proteinExistence type="predicted"/>
<dbReference type="InterPro" id="IPR017926">
    <property type="entry name" value="GATASE"/>
</dbReference>
<dbReference type="SUPFAM" id="SSF52021">
    <property type="entry name" value="Carbamoyl phosphate synthetase, small subunit N-terminal domain"/>
    <property type="match status" value="1"/>
</dbReference>
<evidence type="ECO:0000313" key="2">
    <source>
        <dbReference type="EMBL" id="QNN60777.1"/>
    </source>
</evidence>
<dbReference type="AlphaFoldDB" id="A0A7G9RYV2"/>
<evidence type="ECO:0000313" key="3">
    <source>
        <dbReference type="Proteomes" id="UP000515928"/>
    </source>
</evidence>